<evidence type="ECO:0000256" key="3">
    <source>
        <dbReference type="SAM" id="MobiDB-lite"/>
    </source>
</evidence>
<evidence type="ECO:0000256" key="2">
    <source>
        <dbReference type="PROSITE-ProRule" id="PRU00221"/>
    </source>
</evidence>
<organism evidence="4 5">
    <name type="scientific">Thamnocephalis sphaerospora</name>
    <dbReference type="NCBI Taxonomy" id="78915"/>
    <lineage>
        <taxon>Eukaryota</taxon>
        <taxon>Fungi</taxon>
        <taxon>Fungi incertae sedis</taxon>
        <taxon>Zoopagomycota</taxon>
        <taxon>Zoopagomycotina</taxon>
        <taxon>Zoopagomycetes</taxon>
        <taxon>Zoopagales</taxon>
        <taxon>Sigmoideomycetaceae</taxon>
        <taxon>Thamnocephalis</taxon>
    </lineage>
</organism>
<dbReference type="PANTHER" id="PTHR22836">
    <property type="entry name" value="WD40 REPEAT PROTEIN"/>
    <property type="match status" value="1"/>
</dbReference>
<keyword evidence="5" id="KW-1185">Reference proteome</keyword>
<reference evidence="5" key="1">
    <citation type="journal article" date="2018" name="Nat. Microbiol.">
        <title>Leveraging single-cell genomics to expand the fungal tree of life.</title>
        <authorList>
            <person name="Ahrendt S.R."/>
            <person name="Quandt C.A."/>
            <person name="Ciobanu D."/>
            <person name="Clum A."/>
            <person name="Salamov A."/>
            <person name="Andreopoulos B."/>
            <person name="Cheng J.F."/>
            <person name="Woyke T."/>
            <person name="Pelin A."/>
            <person name="Henrissat B."/>
            <person name="Reynolds N.K."/>
            <person name="Benny G.L."/>
            <person name="Smith M.E."/>
            <person name="James T.Y."/>
            <person name="Grigoriev I.V."/>
        </authorList>
    </citation>
    <scope>NUCLEOTIDE SEQUENCE [LARGE SCALE GENOMIC DNA]</scope>
    <source>
        <strain evidence="5">RSA 1356</strain>
    </source>
</reference>
<evidence type="ECO:0000313" key="5">
    <source>
        <dbReference type="Proteomes" id="UP000271241"/>
    </source>
</evidence>
<proteinExistence type="predicted"/>
<keyword evidence="2" id="KW-0853">WD repeat</keyword>
<dbReference type="GO" id="GO:0005847">
    <property type="term" value="C:mRNA cleavage and polyadenylation specificity factor complex"/>
    <property type="evidence" value="ECO:0007669"/>
    <property type="project" value="TreeGrafter"/>
</dbReference>
<dbReference type="OrthoDB" id="16717at2759"/>
<dbReference type="PANTHER" id="PTHR22836:SF0">
    <property type="entry name" value="PRE-MRNA 3' END PROCESSING PROTEIN WDR33"/>
    <property type="match status" value="1"/>
</dbReference>
<dbReference type="InterPro" id="IPR001680">
    <property type="entry name" value="WD40_rpt"/>
</dbReference>
<dbReference type="GO" id="GO:0031124">
    <property type="term" value="P:mRNA 3'-end processing"/>
    <property type="evidence" value="ECO:0007669"/>
    <property type="project" value="InterPro"/>
</dbReference>
<name>A0A4P9XJD0_9FUNG</name>
<dbReference type="InterPro" id="IPR036322">
    <property type="entry name" value="WD40_repeat_dom_sf"/>
</dbReference>
<feature type="region of interest" description="Disordered" evidence="3">
    <location>
        <begin position="1"/>
        <end position="35"/>
    </location>
</feature>
<dbReference type="InterPro" id="IPR045245">
    <property type="entry name" value="Pfs2-like"/>
</dbReference>
<evidence type="ECO:0000313" key="4">
    <source>
        <dbReference type="EMBL" id="RKP05862.1"/>
    </source>
</evidence>
<dbReference type="SUPFAM" id="SSF50978">
    <property type="entry name" value="WD40 repeat-like"/>
    <property type="match status" value="1"/>
</dbReference>
<accession>A0A4P9XJD0</accession>
<evidence type="ECO:0000256" key="1">
    <source>
        <dbReference type="ARBA" id="ARBA00026154"/>
    </source>
</evidence>
<protein>
    <recommendedName>
        <fullName evidence="1">Polyadenylation factor subunit 2</fullName>
    </recommendedName>
</protein>
<feature type="repeat" description="WD" evidence="2">
    <location>
        <begin position="123"/>
        <end position="148"/>
    </location>
</feature>
<gene>
    <name evidence="4" type="ORF">THASP1DRAFT_32311</name>
</gene>
<dbReference type="EMBL" id="KZ993013">
    <property type="protein sequence ID" value="RKP05862.1"/>
    <property type="molecule type" value="Genomic_DNA"/>
</dbReference>
<dbReference type="STRING" id="78915.A0A4P9XJD0"/>
<dbReference type="PROSITE" id="PS50082">
    <property type="entry name" value="WD_REPEATS_2"/>
    <property type="match status" value="1"/>
</dbReference>
<dbReference type="AlphaFoldDB" id="A0A4P9XJD0"/>
<dbReference type="Proteomes" id="UP000271241">
    <property type="component" value="Unassembled WGS sequence"/>
</dbReference>
<feature type="compositionally biased region" description="Low complexity" evidence="3">
    <location>
        <begin position="23"/>
        <end position="32"/>
    </location>
</feature>
<sequence>MATHAPHGGGGGPRRNFLGAEMSQPPAQQASGPPFPYVKQVLFDGKRMRKPVTRRTVDYYSTVVQSLETRLWRNNSRRERLVTQPDPNYLVNLLLPSDMPDAPVTSVATKFVHTSTNKIRCPVNVIRWTPEGRRLITGSTSGEFTLWNGLTFNFETILQTGCLLHRLSATLAQ</sequence>